<sequence>MWISRIKLKNFKSYADAEFCFPEPDGSRNIVLVGAQNGHGKTTLLEAIYLCLYDKDAVGYFKRAGLSSDEVQYPRFLSQALFHEAEVERRGLYCMALELEIMQRRRGQLVGLRINRKWYFSRSREWVNENNSVIAKLITDGEEQPIAEEEIKHYLNDYALPFDYAPYFFFDGEKISQMAKGSVSGAGEWLAAALQGLLGVNLLGRLKDDLKKYRSNLISANASERAVNDLEKAERELSLLENQFAISQELLASALQEKEQLEERFEELTAQLGGGSDIETSKELLQKKEMLLKQREDLRNKVQQAVLSMPIAFIPFESLTSLSKVLTRDLNRLNHEAGREQVSLRVGDFWQSFTESDKVREVLGRSAEVILQDPLMREAVADCWKQLFYPLPENCSDPIQHNYLSKEAIVKIQGEIGRLKAMPPAKISDVLAQIDNIDREEKKLDQHLDLLKITNRDDLVEELKQVRKELDEKANEAGRIEANESRCRVQVERKRQDINRLRAEIEGNNPKLVKSKRANRVESMIDALKTELLKQKNEILGEVATRINRELYTDERIHKIRIVDNGKMVLFGRNGLEFNGALSAGQMQILIMSLVSALAEVTRYQAPFVIDTPLARLDNLRRNNLFKHWAGLSQQVILLSQDAEVTPTVKDSLQNFVCKTYLVKADALSSVGARSKVIEDVYF</sequence>
<keyword evidence="1" id="KW-0175">Coiled coil</keyword>
<feature type="domain" description="Rad50/SbcC-type AAA" evidence="2">
    <location>
        <begin position="5"/>
        <end position="271"/>
    </location>
</feature>
<dbReference type="Gene3D" id="3.40.50.300">
    <property type="entry name" value="P-loop containing nucleotide triphosphate hydrolases"/>
    <property type="match status" value="2"/>
</dbReference>
<reference evidence="3 4" key="1">
    <citation type="submission" date="2017-12" db="EMBL/GenBank/DDBJ databases">
        <title>Phylogenetic diversity of female urinary microbiome.</title>
        <authorList>
            <person name="Thomas-White K."/>
            <person name="Wolfe A.J."/>
        </authorList>
    </citation>
    <scope>NUCLEOTIDE SEQUENCE [LARGE SCALE GENOMIC DNA]</scope>
    <source>
        <strain evidence="3 4">UMB0321</strain>
    </source>
</reference>
<gene>
    <name evidence="3" type="ORF">CYK00_07920</name>
</gene>
<dbReference type="GO" id="GO:0016887">
    <property type="term" value="F:ATP hydrolysis activity"/>
    <property type="evidence" value="ECO:0007669"/>
    <property type="project" value="InterPro"/>
</dbReference>
<dbReference type="InterPro" id="IPR038729">
    <property type="entry name" value="Rad50/SbcC_AAA"/>
</dbReference>
<name>A0A2I1XB59_NEISI</name>
<dbReference type="Proteomes" id="UP000234767">
    <property type="component" value="Unassembled WGS sequence"/>
</dbReference>
<organism evidence="3 4">
    <name type="scientific">Neisseria sicca</name>
    <dbReference type="NCBI Taxonomy" id="490"/>
    <lineage>
        <taxon>Bacteria</taxon>
        <taxon>Pseudomonadati</taxon>
        <taxon>Pseudomonadota</taxon>
        <taxon>Betaproteobacteria</taxon>
        <taxon>Neisseriales</taxon>
        <taxon>Neisseriaceae</taxon>
        <taxon>Neisseria</taxon>
    </lineage>
</organism>
<dbReference type="AlphaFoldDB" id="A0A2I1XB59"/>
<dbReference type="GO" id="GO:0006302">
    <property type="term" value="P:double-strand break repair"/>
    <property type="evidence" value="ECO:0007669"/>
    <property type="project" value="InterPro"/>
</dbReference>
<dbReference type="PANTHER" id="PTHR32182:SF0">
    <property type="entry name" value="DNA REPLICATION AND REPAIR PROTEIN RECF"/>
    <property type="match status" value="1"/>
</dbReference>
<comment type="caution">
    <text evidence="3">The sequence shown here is derived from an EMBL/GenBank/DDBJ whole genome shotgun (WGS) entry which is preliminary data.</text>
</comment>
<dbReference type="SUPFAM" id="SSF52540">
    <property type="entry name" value="P-loop containing nucleoside triphosphate hydrolases"/>
    <property type="match status" value="2"/>
</dbReference>
<accession>A0A2I1XB59</accession>
<evidence type="ECO:0000313" key="3">
    <source>
        <dbReference type="EMBL" id="PLA39874.1"/>
    </source>
</evidence>
<dbReference type="RefSeq" id="WP_101810485.1">
    <property type="nucleotide sequence ID" value="NZ_PKJO01000009.1"/>
</dbReference>
<feature type="coiled-coil region" evidence="1">
    <location>
        <begin position="223"/>
        <end position="308"/>
    </location>
</feature>
<dbReference type="Pfam" id="PF13476">
    <property type="entry name" value="AAA_23"/>
    <property type="match status" value="1"/>
</dbReference>
<dbReference type="GO" id="GO:0000731">
    <property type="term" value="P:DNA synthesis involved in DNA repair"/>
    <property type="evidence" value="ECO:0007669"/>
    <property type="project" value="TreeGrafter"/>
</dbReference>
<evidence type="ECO:0000313" key="4">
    <source>
        <dbReference type="Proteomes" id="UP000234767"/>
    </source>
</evidence>
<proteinExistence type="predicted"/>
<evidence type="ECO:0000256" key="1">
    <source>
        <dbReference type="SAM" id="Coils"/>
    </source>
</evidence>
<protein>
    <submittedName>
        <fullName evidence="3">DNA sulfur modification protein DndD</fullName>
    </submittedName>
</protein>
<evidence type="ECO:0000259" key="2">
    <source>
        <dbReference type="Pfam" id="PF13476"/>
    </source>
</evidence>
<feature type="coiled-coil region" evidence="1">
    <location>
        <begin position="437"/>
        <end position="483"/>
    </location>
</feature>
<dbReference type="PANTHER" id="PTHR32182">
    <property type="entry name" value="DNA REPLICATION AND REPAIR PROTEIN RECF"/>
    <property type="match status" value="1"/>
</dbReference>
<dbReference type="EMBL" id="PKJO01000009">
    <property type="protein sequence ID" value="PLA39874.1"/>
    <property type="molecule type" value="Genomic_DNA"/>
</dbReference>
<dbReference type="InterPro" id="IPR027417">
    <property type="entry name" value="P-loop_NTPase"/>
</dbReference>